<dbReference type="Proteomes" id="UP000031307">
    <property type="component" value="Unassembled WGS sequence"/>
</dbReference>
<evidence type="ECO:0000256" key="2">
    <source>
        <dbReference type="ARBA" id="ARBA00011245"/>
    </source>
</evidence>
<evidence type="ECO:0000256" key="8">
    <source>
        <dbReference type="ARBA" id="ARBA00023284"/>
    </source>
</evidence>
<dbReference type="InterPro" id="IPR000866">
    <property type="entry name" value="AhpC/TSA"/>
</dbReference>
<evidence type="ECO:0000256" key="6">
    <source>
        <dbReference type="ARBA" id="ARBA00023002"/>
    </source>
</evidence>
<evidence type="ECO:0000313" key="14">
    <source>
        <dbReference type="EMBL" id="KIA76675.1"/>
    </source>
</evidence>
<evidence type="ECO:0000256" key="5">
    <source>
        <dbReference type="ARBA" id="ARBA00022862"/>
    </source>
</evidence>
<dbReference type="GO" id="GO:0005737">
    <property type="term" value="C:cytoplasm"/>
    <property type="evidence" value="ECO:0007669"/>
    <property type="project" value="TreeGrafter"/>
</dbReference>
<organism evidence="14 15">
    <name type="scientific">Parachlamydia acanthamoebae</name>
    <dbReference type="NCBI Taxonomy" id="83552"/>
    <lineage>
        <taxon>Bacteria</taxon>
        <taxon>Pseudomonadati</taxon>
        <taxon>Chlamydiota</taxon>
        <taxon>Chlamydiia</taxon>
        <taxon>Parachlamydiales</taxon>
        <taxon>Parachlamydiaceae</taxon>
        <taxon>Parachlamydia</taxon>
    </lineage>
</organism>
<evidence type="ECO:0000259" key="13">
    <source>
        <dbReference type="PROSITE" id="PS51352"/>
    </source>
</evidence>
<dbReference type="CDD" id="cd03017">
    <property type="entry name" value="PRX_BCP"/>
    <property type="match status" value="1"/>
</dbReference>
<dbReference type="SUPFAM" id="SSF52833">
    <property type="entry name" value="Thioredoxin-like"/>
    <property type="match status" value="1"/>
</dbReference>
<comment type="caution">
    <text evidence="14">The sequence shown here is derived from an EMBL/GenBank/DDBJ whole genome shotgun (WGS) entry which is preliminary data.</text>
</comment>
<dbReference type="PROSITE" id="PS51352">
    <property type="entry name" value="THIOREDOXIN_2"/>
    <property type="match status" value="1"/>
</dbReference>
<evidence type="ECO:0000256" key="1">
    <source>
        <dbReference type="ARBA" id="ARBA00003330"/>
    </source>
</evidence>
<dbReference type="GO" id="GO:0045454">
    <property type="term" value="P:cell redox homeostasis"/>
    <property type="evidence" value="ECO:0007669"/>
    <property type="project" value="TreeGrafter"/>
</dbReference>
<gene>
    <name evidence="14" type="primary">bcp</name>
    <name evidence="14" type="ORF">DB43_HN00040</name>
</gene>
<evidence type="ECO:0000256" key="12">
    <source>
        <dbReference type="ARBA" id="ARBA00049091"/>
    </source>
</evidence>
<dbReference type="FunFam" id="3.40.30.10:FF:000007">
    <property type="entry name" value="Thioredoxin-dependent thiol peroxidase"/>
    <property type="match status" value="1"/>
</dbReference>
<dbReference type="PANTHER" id="PTHR42801:SF4">
    <property type="entry name" value="AHPC_TSA FAMILY PROTEIN"/>
    <property type="match status" value="1"/>
</dbReference>
<evidence type="ECO:0000256" key="11">
    <source>
        <dbReference type="ARBA" id="ARBA00042639"/>
    </source>
</evidence>
<protein>
    <recommendedName>
        <fullName evidence="3">thioredoxin-dependent peroxiredoxin</fullName>
        <ecNumber evidence="3">1.11.1.24</ecNumber>
    </recommendedName>
    <alternativeName>
        <fullName evidence="9">Thioredoxin peroxidase</fullName>
    </alternativeName>
    <alternativeName>
        <fullName evidence="11">Thioredoxin-dependent peroxiredoxin Bcp</fullName>
    </alternativeName>
</protein>
<keyword evidence="7" id="KW-1015">Disulfide bond</keyword>
<evidence type="ECO:0000256" key="7">
    <source>
        <dbReference type="ARBA" id="ARBA00023157"/>
    </source>
</evidence>
<dbReference type="EC" id="1.11.1.24" evidence="3"/>
<feature type="domain" description="Thioredoxin" evidence="13">
    <location>
        <begin position="27"/>
        <end position="180"/>
    </location>
</feature>
<dbReference type="PATRIC" id="fig|83552.4.peg.2206"/>
<evidence type="ECO:0000256" key="4">
    <source>
        <dbReference type="ARBA" id="ARBA00022559"/>
    </source>
</evidence>
<keyword evidence="6 14" id="KW-0560">Oxidoreductase</keyword>
<sequence>MTTNMLLSMIFVINPFKHKEVIMKYRVNVGDGLPQFKIKDQEGFEVTEEDLIGSPLVLYFYPKDDTPGCTKEACEFRDRMDDLDKLNTLVVGVSPDTAESHQKFISKHKLNFTLLCDDNLDLAQKFDTLREKVENGQTIKTPERTTFVIDMDGIIRWIERPVNIEGHFDRVYQAVQKVVEDFEEGDIDFPIEIIKKIEKESLEKKHDS</sequence>
<proteinExistence type="inferred from homology"/>
<dbReference type="GO" id="GO:0008379">
    <property type="term" value="F:thioredoxin peroxidase activity"/>
    <property type="evidence" value="ECO:0007669"/>
    <property type="project" value="TreeGrafter"/>
</dbReference>
<dbReference type="Gene3D" id="3.40.30.10">
    <property type="entry name" value="Glutaredoxin"/>
    <property type="match status" value="1"/>
</dbReference>
<evidence type="ECO:0000256" key="3">
    <source>
        <dbReference type="ARBA" id="ARBA00013017"/>
    </source>
</evidence>
<reference evidence="14 15" key="1">
    <citation type="journal article" date="2014" name="Mol. Biol. Evol.">
        <title>Massive expansion of Ubiquitination-related gene families within the Chlamydiae.</title>
        <authorList>
            <person name="Domman D."/>
            <person name="Collingro A."/>
            <person name="Lagkouvardos I."/>
            <person name="Gehre L."/>
            <person name="Weinmaier T."/>
            <person name="Rattei T."/>
            <person name="Subtil A."/>
            <person name="Horn M."/>
        </authorList>
    </citation>
    <scope>NUCLEOTIDE SEQUENCE [LARGE SCALE GENOMIC DNA]</scope>
    <source>
        <strain evidence="14 15">OEW1</strain>
    </source>
</reference>
<name>A0A0C1C6B7_9BACT</name>
<accession>A0A0C1C6B7</accession>
<dbReference type="EMBL" id="JSAM01000109">
    <property type="protein sequence ID" value="KIA76675.1"/>
    <property type="molecule type" value="Genomic_DNA"/>
</dbReference>
<keyword evidence="8" id="KW-0676">Redox-active center</keyword>
<dbReference type="InterPro" id="IPR036249">
    <property type="entry name" value="Thioredoxin-like_sf"/>
</dbReference>
<dbReference type="Pfam" id="PF00578">
    <property type="entry name" value="AhpC-TSA"/>
    <property type="match status" value="1"/>
</dbReference>
<keyword evidence="5" id="KW-0049">Antioxidant</keyword>
<dbReference type="GO" id="GO:0034599">
    <property type="term" value="P:cellular response to oxidative stress"/>
    <property type="evidence" value="ECO:0007669"/>
    <property type="project" value="TreeGrafter"/>
</dbReference>
<comment type="similarity">
    <text evidence="10">Belongs to the peroxiredoxin family. BCP/PrxQ subfamily.</text>
</comment>
<dbReference type="PANTHER" id="PTHR42801">
    <property type="entry name" value="THIOREDOXIN-DEPENDENT PEROXIDE REDUCTASE"/>
    <property type="match status" value="1"/>
</dbReference>
<evidence type="ECO:0000256" key="10">
    <source>
        <dbReference type="ARBA" id="ARBA00038489"/>
    </source>
</evidence>
<comment type="function">
    <text evidence="1">Thiol-specific peroxidase that catalyzes the reduction of hydrogen peroxide and organic hydroperoxides to water and alcohols, respectively. Plays a role in cell protection against oxidative stress by detoxifying peroxides and as sensor of hydrogen peroxide-mediated signaling events.</text>
</comment>
<keyword evidence="4 14" id="KW-0575">Peroxidase</keyword>
<dbReference type="InterPro" id="IPR050924">
    <property type="entry name" value="Peroxiredoxin_BCP/PrxQ"/>
</dbReference>
<evidence type="ECO:0000313" key="15">
    <source>
        <dbReference type="Proteomes" id="UP000031307"/>
    </source>
</evidence>
<dbReference type="AlphaFoldDB" id="A0A0C1C6B7"/>
<comment type="catalytic activity">
    <reaction evidence="12">
        <text>a hydroperoxide + [thioredoxin]-dithiol = an alcohol + [thioredoxin]-disulfide + H2O</text>
        <dbReference type="Rhea" id="RHEA:62620"/>
        <dbReference type="Rhea" id="RHEA-COMP:10698"/>
        <dbReference type="Rhea" id="RHEA-COMP:10700"/>
        <dbReference type="ChEBI" id="CHEBI:15377"/>
        <dbReference type="ChEBI" id="CHEBI:29950"/>
        <dbReference type="ChEBI" id="CHEBI:30879"/>
        <dbReference type="ChEBI" id="CHEBI:35924"/>
        <dbReference type="ChEBI" id="CHEBI:50058"/>
        <dbReference type="EC" id="1.11.1.24"/>
    </reaction>
</comment>
<evidence type="ECO:0000256" key="9">
    <source>
        <dbReference type="ARBA" id="ARBA00032824"/>
    </source>
</evidence>
<comment type="subunit">
    <text evidence="2">Monomer.</text>
</comment>
<dbReference type="InterPro" id="IPR013766">
    <property type="entry name" value="Thioredoxin_domain"/>
</dbReference>